<accession>A0A2S5B649</accession>
<proteinExistence type="predicted"/>
<dbReference type="Proteomes" id="UP000237144">
    <property type="component" value="Unassembled WGS sequence"/>
</dbReference>
<keyword evidence="3" id="KW-1185">Reference proteome</keyword>
<evidence type="ECO:0000256" key="1">
    <source>
        <dbReference type="SAM" id="MobiDB-lite"/>
    </source>
</evidence>
<feature type="region of interest" description="Disordered" evidence="1">
    <location>
        <begin position="61"/>
        <end position="113"/>
    </location>
</feature>
<dbReference type="EMBL" id="PJQD01000055">
    <property type="protein sequence ID" value="POY72226.1"/>
    <property type="molecule type" value="Genomic_DNA"/>
</dbReference>
<name>A0A2S5B649_9BASI</name>
<reference evidence="2 3" key="1">
    <citation type="journal article" date="2018" name="Front. Microbiol.">
        <title>Prospects for Fungal Bioremediation of Acidic Radioactive Waste Sites: Characterization and Genome Sequence of Rhodotorula taiwanensis MD1149.</title>
        <authorList>
            <person name="Tkavc R."/>
            <person name="Matrosova V.Y."/>
            <person name="Grichenko O.E."/>
            <person name="Gostincar C."/>
            <person name="Volpe R.P."/>
            <person name="Klimenkova P."/>
            <person name="Gaidamakova E.K."/>
            <person name="Zhou C.E."/>
            <person name="Stewart B.J."/>
            <person name="Lyman M.G."/>
            <person name="Malfatti S.A."/>
            <person name="Rubinfeld B."/>
            <person name="Courtot M."/>
            <person name="Singh J."/>
            <person name="Dalgard C.L."/>
            <person name="Hamilton T."/>
            <person name="Frey K.G."/>
            <person name="Gunde-Cimerman N."/>
            <person name="Dugan L."/>
            <person name="Daly M.J."/>
        </authorList>
    </citation>
    <scope>NUCLEOTIDE SEQUENCE [LARGE SCALE GENOMIC DNA]</scope>
    <source>
        <strain evidence="2 3">MD1149</strain>
    </source>
</reference>
<organism evidence="2 3">
    <name type="scientific">Rhodotorula taiwanensis</name>
    <dbReference type="NCBI Taxonomy" id="741276"/>
    <lineage>
        <taxon>Eukaryota</taxon>
        <taxon>Fungi</taxon>
        <taxon>Dikarya</taxon>
        <taxon>Basidiomycota</taxon>
        <taxon>Pucciniomycotina</taxon>
        <taxon>Microbotryomycetes</taxon>
        <taxon>Sporidiobolales</taxon>
        <taxon>Sporidiobolaceae</taxon>
        <taxon>Rhodotorula</taxon>
    </lineage>
</organism>
<feature type="compositionally biased region" description="Basic and acidic residues" evidence="1">
    <location>
        <begin position="66"/>
        <end position="91"/>
    </location>
</feature>
<feature type="compositionally biased region" description="Basic and acidic residues" evidence="1">
    <location>
        <begin position="99"/>
        <end position="113"/>
    </location>
</feature>
<gene>
    <name evidence="2" type="ORF">BMF94_4732</name>
</gene>
<feature type="non-terminal residue" evidence="2">
    <location>
        <position position="1"/>
    </location>
</feature>
<sequence length="194" mass="21930">RRRRWRRRRRARVCESLLAQLARRDPPQEGQPGTVEPHRARHQHQAHVVQQRLLDLAQGHAAPARDLPRARRLDRDGAHARHDRLGGDRRREGPRRRERQAEDDGEHGTGRHARLDAARNADARAGECLSSSKGWLARRAAPADGSLRTLAHTEPGRVASTLSVLPNALLRRLHVVNTSRFACSNTPAHFFPKP</sequence>
<comment type="caution">
    <text evidence="2">The sequence shown here is derived from an EMBL/GenBank/DDBJ whole genome shotgun (WGS) entry which is preliminary data.</text>
</comment>
<feature type="region of interest" description="Disordered" evidence="1">
    <location>
        <begin position="21"/>
        <end position="48"/>
    </location>
</feature>
<protein>
    <submittedName>
        <fullName evidence="2">Uncharacterized protein</fullName>
    </submittedName>
</protein>
<dbReference type="AlphaFoldDB" id="A0A2S5B649"/>
<evidence type="ECO:0000313" key="2">
    <source>
        <dbReference type="EMBL" id="POY72226.1"/>
    </source>
</evidence>
<evidence type="ECO:0000313" key="3">
    <source>
        <dbReference type="Proteomes" id="UP000237144"/>
    </source>
</evidence>